<dbReference type="InterPro" id="IPR047313">
    <property type="entry name" value="SMN_C"/>
</dbReference>
<comment type="subcellular location">
    <subcellularLocation>
        <location evidence="1">Nucleus</location>
    </subcellularLocation>
</comment>
<dbReference type="InterPro" id="IPR049481">
    <property type="entry name" value="SMN_G2-BD"/>
</dbReference>
<dbReference type="OrthoDB" id="197400at2759"/>
<comment type="caution">
    <text evidence="8">The sequence shown here is derived from an EMBL/GenBank/DDBJ whole genome shotgun (WGS) entry which is preliminary data.</text>
</comment>
<evidence type="ECO:0000313" key="9">
    <source>
        <dbReference type="Proteomes" id="UP000310066"/>
    </source>
</evidence>
<dbReference type="GO" id="GO:0005634">
    <property type="term" value="C:nucleus"/>
    <property type="evidence" value="ECO:0007669"/>
    <property type="project" value="UniProtKB-SubCell"/>
</dbReference>
<dbReference type="GO" id="GO:0008380">
    <property type="term" value="P:RNA splicing"/>
    <property type="evidence" value="ECO:0007669"/>
    <property type="project" value="UniProtKB-KW"/>
</dbReference>
<keyword evidence="4" id="KW-0508">mRNA splicing</keyword>
<dbReference type="CDD" id="cd22852">
    <property type="entry name" value="SMN_C"/>
    <property type="match status" value="1"/>
</dbReference>
<evidence type="ECO:0000256" key="6">
    <source>
        <dbReference type="SAM" id="MobiDB-lite"/>
    </source>
</evidence>
<evidence type="ECO:0000256" key="3">
    <source>
        <dbReference type="ARBA" id="ARBA00022664"/>
    </source>
</evidence>
<accession>A0A4U0VH11</accession>
<organism evidence="8 9">
    <name type="scientific">Friedmanniomyces endolithicus</name>
    <dbReference type="NCBI Taxonomy" id="329885"/>
    <lineage>
        <taxon>Eukaryota</taxon>
        <taxon>Fungi</taxon>
        <taxon>Dikarya</taxon>
        <taxon>Ascomycota</taxon>
        <taxon>Pezizomycotina</taxon>
        <taxon>Dothideomycetes</taxon>
        <taxon>Dothideomycetidae</taxon>
        <taxon>Mycosphaerellales</taxon>
        <taxon>Teratosphaeriaceae</taxon>
        <taxon>Friedmanniomyces</taxon>
    </lineage>
</organism>
<evidence type="ECO:0000313" key="8">
    <source>
        <dbReference type="EMBL" id="TKA48460.1"/>
    </source>
</evidence>
<name>A0A4U0VH11_9PEZI</name>
<proteinExistence type="inferred from homology"/>
<dbReference type="AlphaFoldDB" id="A0A4U0VH11"/>
<dbReference type="PANTHER" id="PTHR39267">
    <property type="entry name" value="SURVIVAL MOTOR NEURON-LIKE PROTEIN 1"/>
    <property type="match status" value="1"/>
</dbReference>
<dbReference type="CDD" id="cd22851">
    <property type="entry name" value="SMN_N"/>
    <property type="match status" value="1"/>
</dbReference>
<comment type="similarity">
    <text evidence="2">Belongs to the SMN family.</text>
</comment>
<evidence type="ECO:0000256" key="1">
    <source>
        <dbReference type="ARBA" id="ARBA00004123"/>
    </source>
</evidence>
<protein>
    <recommendedName>
        <fullName evidence="7">Survival Motor Neuron Gemin2-binding domain-containing protein</fullName>
    </recommendedName>
</protein>
<dbReference type="InterPro" id="IPR040424">
    <property type="entry name" value="Smn1"/>
</dbReference>
<dbReference type="Proteomes" id="UP000310066">
    <property type="component" value="Unassembled WGS sequence"/>
</dbReference>
<reference evidence="8 9" key="1">
    <citation type="submission" date="2017-03" db="EMBL/GenBank/DDBJ databases">
        <title>Genomes of endolithic fungi from Antarctica.</title>
        <authorList>
            <person name="Coleine C."/>
            <person name="Masonjones S."/>
            <person name="Stajich J.E."/>
        </authorList>
    </citation>
    <scope>NUCLEOTIDE SEQUENCE [LARGE SCALE GENOMIC DNA]</scope>
    <source>
        <strain evidence="8 9">CCFEE 5311</strain>
    </source>
</reference>
<feature type="domain" description="Survival Motor Neuron Gemin2-binding" evidence="7">
    <location>
        <begin position="7"/>
        <end position="31"/>
    </location>
</feature>
<keyword evidence="3" id="KW-0507">mRNA processing</keyword>
<gene>
    <name evidence="8" type="ORF">B0A54_00595</name>
</gene>
<evidence type="ECO:0000259" key="7">
    <source>
        <dbReference type="Pfam" id="PF20636"/>
    </source>
</evidence>
<dbReference type="Pfam" id="PF20636">
    <property type="entry name" value="SMN_G2-BD"/>
    <property type="match status" value="1"/>
</dbReference>
<evidence type="ECO:0000256" key="4">
    <source>
        <dbReference type="ARBA" id="ARBA00023187"/>
    </source>
</evidence>
<dbReference type="EMBL" id="NAJP01000003">
    <property type="protein sequence ID" value="TKA48460.1"/>
    <property type="molecule type" value="Genomic_DNA"/>
</dbReference>
<dbReference type="PANTHER" id="PTHR39267:SF1">
    <property type="entry name" value="SURVIVAL MOTOR NEURON PROTEIN"/>
    <property type="match status" value="1"/>
</dbReference>
<feature type="region of interest" description="Disordered" evidence="6">
    <location>
        <begin position="51"/>
        <end position="102"/>
    </location>
</feature>
<dbReference type="GO" id="GO:0006397">
    <property type="term" value="P:mRNA processing"/>
    <property type="evidence" value="ECO:0007669"/>
    <property type="project" value="UniProtKB-KW"/>
</dbReference>
<keyword evidence="5" id="KW-0539">Nucleus</keyword>
<sequence length="169" mass="18108">MAKKASHAEIWDDSALVTSWNEALAEYKKYHSLAARGEKIEIVLDEAENRDGELDASEDAVPGGDMPVDHAPEIQASTTTNGAAPAPTTPPTARQDVPPAAIPQLLLNQGKQSPPTTSYGIGSDCANKSFAVQDEPLKNVMMSWYYAGYYTGLYEGQQKTFAGMQSQGG</sequence>
<dbReference type="STRING" id="329885.A0A4U0VH11"/>
<evidence type="ECO:0000256" key="2">
    <source>
        <dbReference type="ARBA" id="ARBA00005371"/>
    </source>
</evidence>
<evidence type="ECO:0000256" key="5">
    <source>
        <dbReference type="ARBA" id="ARBA00023242"/>
    </source>
</evidence>